<name>A0ABP0VWZ9_9BRYO</name>
<sequence>MRQLNSIGDEEAGTLEVELLSDEVRALEVGLLSDEVHPSLQFQPRRPWCRGWAIFGVIVCTFSAVYLILLLGTSHSSTVCGARSLDPLCGISAQKSQTVAPLNFLVVGDWGQDGLFNQTIVAEQMGIVGTKLNIDFVISTGDNFYEKGLTGPDDTQFTTSFSDVYTQESLQTPWYSVLGNRDYRGNVTAQVAKELTIHDSRWFCSATYQFVCDLGFSDQGERMDVEFFFVDTNPFVESYWMENNKDYIWQLAISREDYIAHELKNLTSALETSNAKWKIVVGHHTMRCVGKHGETQELFAQMLPILEANGVDIYINGHDHCLQHIKRFDSPLHFLTSGGGSEAWRGRGNNENKDGGLQFYYDGQGFAAVSMAPSLFHVDFYDISGNILHTVNLLKN</sequence>
<dbReference type="Pfam" id="PF00149">
    <property type="entry name" value="Metallophos"/>
    <property type="match status" value="1"/>
</dbReference>
<evidence type="ECO:0000313" key="7">
    <source>
        <dbReference type="EMBL" id="CAK9258298.1"/>
    </source>
</evidence>
<accession>A0ABP0VWZ9</accession>
<dbReference type="EMBL" id="OZ020106">
    <property type="protein sequence ID" value="CAK9258298.1"/>
    <property type="molecule type" value="Genomic_DNA"/>
</dbReference>
<evidence type="ECO:0000256" key="2">
    <source>
        <dbReference type="ARBA" id="ARBA00012646"/>
    </source>
</evidence>
<keyword evidence="5" id="KW-0812">Transmembrane</keyword>
<keyword evidence="5" id="KW-0472">Membrane</keyword>
<evidence type="ECO:0000256" key="4">
    <source>
        <dbReference type="ARBA" id="ARBA00022801"/>
    </source>
</evidence>
<evidence type="ECO:0000256" key="1">
    <source>
        <dbReference type="ARBA" id="ARBA00000032"/>
    </source>
</evidence>
<evidence type="ECO:0000313" key="8">
    <source>
        <dbReference type="Proteomes" id="UP001497444"/>
    </source>
</evidence>
<keyword evidence="8" id="KW-1185">Reference proteome</keyword>
<organism evidence="7 8">
    <name type="scientific">Sphagnum jensenii</name>
    <dbReference type="NCBI Taxonomy" id="128206"/>
    <lineage>
        <taxon>Eukaryota</taxon>
        <taxon>Viridiplantae</taxon>
        <taxon>Streptophyta</taxon>
        <taxon>Embryophyta</taxon>
        <taxon>Bryophyta</taxon>
        <taxon>Sphagnophytina</taxon>
        <taxon>Sphagnopsida</taxon>
        <taxon>Sphagnales</taxon>
        <taxon>Sphagnaceae</taxon>
        <taxon>Sphagnum</taxon>
    </lineage>
</organism>
<comment type="catalytic activity">
    <reaction evidence="1">
        <text>a phosphate monoester + H2O = an alcohol + phosphate</text>
        <dbReference type="Rhea" id="RHEA:15017"/>
        <dbReference type="ChEBI" id="CHEBI:15377"/>
        <dbReference type="ChEBI" id="CHEBI:30879"/>
        <dbReference type="ChEBI" id="CHEBI:43474"/>
        <dbReference type="ChEBI" id="CHEBI:67140"/>
        <dbReference type="EC" id="3.1.3.2"/>
    </reaction>
</comment>
<dbReference type="InterPro" id="IPR024927">
    <property type="entry name" value="Acid_PPase"/>
</dbReference>
<protein>
    <recommendedName>
        <fullName evidence="2">acid phosphatase</fullName>
        <ecNumber evidence="2">3.1.3.2</ecNumber>
    </recommendedName>
</protein>
<evidence type="ECO:0000256" key="5">
    <source>
        <dbReference type="SAM" id="Phobius"/>
    </source>
</evidence>
<dbReference type="Proteomes" id="UP001497444">
    <property type="component" value="Chromosome 11"/>
</dbReference>
<feature type="domain" description="Calcineurin-like phosphoesterase" evidence="6">
    <location>
        <begin position="103"/>
        <end position="321"/>
    </location>
</feature>
<evidence type="ECO:0000256" key="3">
    <source>
        <dbReference type="ARBA" id="ARBA00022729"/>
    </source>
</evidence>
<gene>
    <name evidence="7" type="ORF">CSSPJE1EN1_LOCUS3776</name>
</gene>
<keyword evidence="5" id="KW-1133">Transmembrane helix</keyword>
<dbReference type="PANTHER" id="PTHR10161">
    <property type="entry name" value="TARTRATE-RESISTANT ACID PHOSPHATASE TYPE 5"/>
    <property type="match status" value="1"/>
</dbReference>
<feature type="transmembrane region" description="Helical" evidence="5">
    <location>
        <begin position="52"/>
        <end position="72"/>
    </location>
</feature>
<proteinExistence type="predicted"/>
<keyword evidence="3" id="KW-0732">Signal</keyword>
<dbReference type="InterPro" id="IPR004843">
    <property type="entry name" value="Calcineurin-like_PHP"/>
</dbReference>
<dbReference type="Gene3D" id="3.60.21.10">
    <property type="match status" value="1"/>
</dbReference>
<dbReference type="CDD" id="cd07378">
    <property type="entry name" value="MPP_ACP5"/>
    <property type="match status" value="1"/>
</dbReference>
<dbReference type="SUPFAM" id="SSF56300">
    <property type="entry name" value="Metallo-dependent phosphatases"/>
    <property type="match status" value="1"/>
</dbReference>
<dbReference type="InterPro" id="IPR051558">
    <property type="entry name" value="Metallophosphoesterase_PAP"/>
</dbReference>
<dbReference type="InterPro" id="IPR029052">
    <property type="entry name" value="Metallo-depent_PP-like"/>
</dbReference>
<dbReference type="PANTHER" id="PTHR10161:SF14">
    <property type="entry name" value="TARTRATE-RESISTANT ACID PHOSPHATASE TYPE 5"/>
    <property type="match status" value="1"/>
</dbReference>
<reference evidence="7" key="1">
    <citation type="submission" date="2024-02" db="EMBL/GenBank/DDBJ databases">
        <authorList>
            <consortium name="ELIXIR-Norway"/>
            <consortium name="Elixir Norway"/>
        </authorList>
    </citation>
    <scope>NUCLEOTIDE SEQUENCE</scope>
</reference>
<dbReference type="EC" id="3.1.3.2" evidence="2"/>
<keyword evidence="4" id="KW-0378">Hydrolase</keyword>
<evidence type="ECO:0000259" key="6">
    <source>
        <dbReference type="Pfam" id="PF00149"/>
    </source>
</evidence>